<dbReference type="Proteomes" id="UP000003577">
    <property type="component" value="Unassembled WGS sequence"/>
</dbReference>
<accession>A5KKC1</accession>
<sequence length="32" mass="3640">MGETLAIAYNLRGKMAWGYGTGYDIFRLTLKE</sequence>
<evidence type="ECO:0000313" key="1">
    <source>
        <dbReference type="EMBL" id="EDK25774.1"/>
    </source>
</evidence>
<reference evidence="1 2" key="2">
    <citation type="submission" date="2007-04" db="EMBL/GenBank/DDBJ databases">
        <title>Draft genome sequence of Ruminococcus torques (ATCC 27756).</title>
        <authorList>
            <person name="Sudarsanam P."/>
            <person name="Ley R."/>
            <person name="Guruge J."/>
            <person name="Turnbaugh P.J."/>
            <person name="Mahowald M."/>
            <person name="Liep D."/>
            <person name="Gordon J."/>
        </authorList>
    </citation>
    <scope>NUCLEOTIDE SEQUENCE [LARGE SCALE GENOMIC DNA]</scope>
    <source>
        <strain evidence="1 2">ATCC 27756</strain>
    </source>
</reference>
<protein>
    <submittedName>
        <fullName evidence="1">Uncharacterized protein</fullName>
    </submittedName>
</protein>
<dbReference type="AlphaFoldDB" id="A5KKC1"/>
<gene>
    <name evidence="1" type="ORF">RUMTOR_00673</name>
</gene>
<dbReference type="HOGENOM" id="CLU_3391181_0_0_9"/>
<organism evidence="1 2">
    <name type="scientific">[Ruminococcus] torques ATCC 27756</name>
    <dbReference type="NCBI Taxonomy" id="411460"/>
    <lineage>
        <taxon>Bacteria</taxon>
        <taxon>Bacillati</taxon>
        <taxon>Bacillota</taxon>
        <taxon>Clostridia</taxon>
        <taxon>Lachnospirales</taxon>
        <taxon>Lachnospiraceae</taxon>
        <taxon>Mediterraneibacter</taxon>
    </lineage>
</organism>
<dbReference type="PaxDb" id="411460-RUMTOR_00673"/>
<proteinExistence type="predicted"/>
<name>A5KKC1_9FIRM</name>
<dbReference type="EMBL" id="AAVP02000001">
    <property type="protein sequence ID" value="EDK25774.1"/>
    <property type="molecule type" value="Genomic_DNA"/>
</dbReference>
<reference evidence="1 2" key="1">
    <citation type="submission" date="2007-03" db="EMBL/GenBank/DDBJ databases">
        <authorList>
            <person name="Fulton L."/>
            <person name="Clifton S."/>
            <person name="Fulton B."/>
            <person name="Xu J."/>
            <person name="Minx P."/>
            <person name="Pepin K.H."/>
            <person name="Johnson M."/>
            <person name="Thiruvilangam P."/>
            <person name="Bhonagiri V."/>
            <person name="Nash W.E."/>
            <person name="Mardis E.R."/>
            <person name="Wilson R.K."/>
        </authorList>
    </citation>
    <scope>NUCLEOTIDE SEQUENCE [LARGE SCALE GENOMIC DNA]</scope>
    <source>
        <strain evidence="1 2">ATCC 27756</strain>
    </source>
</reference>
<comment type="caution">
    <text evidence="1">The sequence shown here is derived from an EMBL/GenBank/DDBJ whole genome shotgun (WGS) entry which is preliminary data.</text>
</comment>
<evidence type="ECO:0000313" key="2">
    <source>
        <dbReference type="Proteomes" id="UP000003577"/>
    </source>
</evidence>